<evidence type="ECO:0000313" key="3">
    <source>
        <dbReference type="WBParaSite" id="TMUE_2000008668.1"/>
    </source>
</evidence>
<keyword evidence="1" id="KW-1133">Transmembrane helix</keyword>
<reference evidence="3" key="1">
    <citation type="submission" date="2019-12" db="UniProtKB">
        <authorList>
            <consortium name="WormBaseParasite"/>
        </authorList>
    </citation>
    <scope>IDENTIFICATION</scope>
</reference>
<sequence>MCRENCVGDHDQSCVRIHANRWTCRCQSNYYSSLEHCSEDCGYNAYWDAFTYGECVQLPSYDEGACQTCCMRRAQGWTIFLVVVVFLSAFLIIFLVIPISIWSSGAYKSIKKLANASLPVATMNTPARSSRAMVLAAQTLAT</sequence>
<keyword evidence="2" id="KW-1185">Reference proteome</keyword>
<keyword evidence="1" id="KW-0472">Membrane</keyword>
<evidence type="ECO:0000256" key="1">
    <source>
        <dbReference type="SAM" id="Phobius"/>
    </source>
</evidence>
<dbReference type="AlphaFoldDB" id="A0A5S6QNA4"/>
<accession>A0A5S6QNA4</accession>
<dbReference type="WBParaSite" id="TMUE_2000008668.1">
    <property type="protein sequence ID" value="TMUE_2000008668.1"/>
    <property type="gene ID" value="WBGene00300351"/>
</dbReference>
<evidence type="ECO:0000313" key="2">
    <source>
        <dbReference type="Proteomes" id="UP000046395"/>
    </source>
</evidence>
<proteinExistence type="predicted"/>
<name>A0A5S6QNA4_TRIMR</name>
<organism evidence="2 3">
    <name type="scientific">Trichuris muris</name>
    <name type="common">Mouse whipworm</name>
    <dbReference type="NCBI Taxonomy" id="70415"/>
    <lineage>
        <taxon>Eukaryota</taxon>
        <taxon>Metazoa</taxon>
        <taxon>Ecdysozoa</taxon>
        <taxon>Nematoda</taxon>
        <taxon>Enoplea</taxon>
        <taxon>Dorylaimia</taxon>
        <taxon>Trichinellida</taxon>
        <taxon>Trichuridae</taxon>
        <taxon>Trichuris</taxon>
    </lineage>
</organism>
<feature type="transmembrane region" description="Helical" evidence="1">
    <location>
        <begin position="77"/>
        <end position="102"/>
    </location>
</feature>
<keyword evidence="1" id="KW-0812">Transmembrane</keyword>
<dbReference type="Proteomes" id="UP000046395">
    <property type="component" value="Unassembled WGS sequence"/>
</dbReference>
<protein>
    <submittedName>
        <fullName evidence="3">EGF-like domain-containing protein</fullName>
    </submittedName>
</protein>